<dbReference type="Proteomes" id="UP001166286">
    <property type="component" value="Unassembled WGS sequence"/>
</dbReference>
<sequence length="130" mass="14616">MSDPKTKSNAPTVGITDSDRSQIRMNLFFKSLNGCIGAFDQAFQEHLRAKGASKQTRDARSNDLEIDGNESVNLMEIFEADESGFWSGFWGVFHDNLCEKLRMSLKQDELAEIVAHMKSMSQGNPSRPRD</sequence>
<evidence type="ECO:0000313" key="2">
    <source>
        <dbReference type="Proteomes" id="UP001166286"/>
    </source>
</evidence>
<comment type="caution">
    <text evidence="1">The sequence shown here is derived from an EMBL/GenBank/DDBJ whole genome shotgun (WGS) entry which is preliminary data.</text>
</comment>
<evidence type="ECO:0000313" key="1">
    <source>
        <dbReference type="EMBL" id="KAK0508582.1"/>
    </source>
</evidence>
<name>A0AA39QSV4_9LECA</name>
<accession>A0AA39QSV4</accession>
<keyword evidence="2" id="KW-1185">Reference proteome</keyword>
<organism evidence="1 2">
    <name type="scientific">Cladonia borealis</name>
    <dbReference type="NCBI Taxonomy" id="184061"/>
    <lineage>
        <taxon>Eukaryota</taxon>
        <taxon>Fungi</taxon>
        <taxon>Dikarya</taxon>
        <taxon>Ascomycota</taxon>
        <taxon>Pezizomycotina</taxon>
        <taxon>Lecanoromycetes</taxon>
        <taxon>OSLEUM clade</taxon>
        <taxon>Lecanoromycetidae</taxon>
        <taxon>Lecanorales</taxon>
        <taxon>Lecanorineae</taxon>
        <taxon>Cladoniaceae</taxon>
        <taxon>Cladonia</taxon>
    </lineage>
</organism>
<dbReference type="AlphaFoldDB" id="A0AA39QSV4"/>
<proteinExistence type="predicted"/>
<gene>
    <name evidence="1" type="ORF">JMJ35_008858</name>
</gene>
<dbReference type="EMBL" id="JAFEKC020000020">
    <property type="protein sequence ID" value="KAK0508582.1"/>
    <property type="molecule type" value="Genomic_DNA"/>
</dbReference>
<protein>
    <submittedName>
        <fullName evidence="1">Uncharacterized protein</fullName>
    </submittedName>
</protein>
<reference evidence="1" key="1">
    <citation type="submission" date="2023-03" db="EMBL/GenBank/DDBJ databases">
        <title>Complete genome of Cladonia borealis.</title>
        <authorList>
            <person name="Park H."/>
        </authorList>
    </citation>
    <scope>NUCLEOTIDE SEQUENCE</scope>
    <source>
        <strain evidence="1">ANT050790</strain>
    </source>
</reference>